<feature type="compositionally biased region" description="Polar residues" evidence="1">
    <location>
        <begin position="82"/>
        <end position="91"/>
    </location>
</feature>
<feature type="compositionally biased region" description="Acidic residues" evidence="1">
    <location>
        <begin position="96"/>
        <end position="105"/>
    </location>
</feature>
<feature type="non-terminal residue" evidence="2">
    <location>
        <position position="1"/>
    </location>
</feature>
<protein>
    <recommendedName>
        <fullName evidence="4">RNA helicase</fullName>
    </recommendedName>
</protein>
<feature type="compositionally biased region" description="Basic residues" evidence="1">
    <location>
        <begin position="53"/>
        <end position="62"/>
    </location>
</feature>
<evidence type="ECO:0000256" key="1">
    <source>
        <dbReference type="SAM" id="MobiDB-lite"/>
    </source>
</evidence>
<accession>A0ABN9VFP6</accession>
<reference evidence="2" key="1">
    <citation type="submission" date="2023-10" db="EMBL/GenBank/DDBJ databases">
        <authorList>
            <person name="Chen Y."/>
            <person name="Shah S."/>
            <person name="Dougan E. K."/>
            <person name="Thang M."/>
            <person name="Chan C."/>
        </authorList>
    </citation>
    <scope>NUCLEOTIDE SEQUENCE [LARGE SCALE GENOMIC DNA]</scope>
</reference>
<dbReference type="EMBL" id="CAUYUJ010017006">
    <property type="protein sequence ID" value="CAK0870862.1"/>
    <property type="molecule type" value="Genomic_DNA"/>
</dbReference>
<proteinExistence type="predicted"/>
<comment type="caution">
    <text evidence="2">The sequence shown here is derived from an EMBL/GenBank/DDBJ whole genome shotgun (WGS) entry which is preliminary data.</text>
</comment>
<name>A0ABN9VFP6_9DINO</name>
<evidence type="ECO:0008006" key="4">
    <source>
        <dbReference type="Google" id="ProtNLM"/>
    </source>
</evidence>
<keyword evidence="3" id="KW-1185">Reference proteome</keyword>
<sequence>SVLGEARLRRQAVALSRHQAIAGSPGANSMQRWLGKTLRRQPVSNRSGPAARRQQRFRRGRRPGAPVSGREDSDARKGNGKNWHNAQQHMLSKTEGEEEEEEEEGMREGGGEETSVPADTCRLDIPP</sequence>
<organism evidence="2 3">
    <name type="scientific">Prorocentrum cordatum</name>
    <dbReference type="NCBI Taxonomy" id="2364126"/>
    <lineage>
        <taxon>Eukaryota</taxon>
        <taxon>Sar</taxon>
        <taxon>Alveolata</taxon>
        <taxon>Dinophyceae</taxon>
        <taxon>Prorocentrales</taxon>
        <taxon>Prorocentraceae</taxon>
        <taxon>Prorocentrum</taxon>
    </lineage>
</organism>
<gene>
    <name evidence="2" type="ORF">PCOR1329_LOCUS56847</name>
</gene>
<evidence type="ECO:0000313" key="3">
    <source>
        <dbReference type="Proteomes" id="UP001189429"/>
    </source>
</evidence>
<evidence type="ECO:0000313" key="2">
    <source>
        <dbReference type="EMBL" id="CAK0870862.1"/>
    </source>
</evidence>
<feature type="region of interest" description="Disordered" evidence="1">
    <location>
        <begin position="16"/>
        <end position="127"/>
    </location>
</feature>
<dbReference type="Proteomes" id="UP001189429">
    <property type="component" value="Unassembled WGS sequence"/>
</dbReference>